<dbReference type="Pfam" id="PF00122">
    <property type="entry name" value="E1-E2_ATPase"/>
    <property type="match status" value="1"/>
</dbReference>
<evidence type="ECO:0000256" key="16">
    <source>
        <dbReference type="SAM" id="Phobius"/>
    </source>
</evidence>
<evidence type="ECO:0000256" key="11">
    <source>
        <dbReference type="ARBA" id="ARBA00022958"/>
    </source>
</evidence>
<dbReference type="SUPFAM" id="SSF56784">
    <property type="entry name" value="HAD-like"/>
    <property type="match status" value="1"/>
</dbReference>
<dbReference type="HAMAP" id="MF_00276">
    <property type="entry name" value="KdpC"/>
    <property type="match status" value="1"/>
</dbReference>
<dbReference type="PRINTS" id="PR00119">
    <property type="entry name" value="CATATPASE"/>
</dbReference>
<reference evidence="18" key="1">
    <citation type="submission" date="2021-02" db="EMBL/GenBank/DDBJ databases">
        <authorList>
            <person name="Nowell W R."/>
        </authorList>
    </citation>
    <scope>NUCLEOTIDE SEQUENCE</scope>
</reference>
<feature type="transmembrane region" description="Helical" evidence="16">
    <location>
        <begin position="38"/>
        <end position="58"/>
    </location>
</feature>
<dbReference type="NCBIfam" id="NF010606">
    <property type="entry name" value="PRK14002.1"/>
    <property type="match status" value="1"/>
</dbReference>
<name>A0A818KYP1_9BILA</name>
<evidence type="ECO:0000256" key="5">
    <source>
        <dbReference type="ARBA" id="ARBA00022553"/>
    </source>
</evidence>
<keyword evidence="9" id="KW-0067">ATP-binding</keyword>
<protein>
    <recommendedName>
        <fullName evidence="17">P-type ATPase A domain-containing protein</fullName>
    </recommendedName>
</protein>
<dbReference type="EMBL" id="CAJNYV010003392">
    <property type="protein sequence ID" value="CAF3564310.1"/>
    <property type="molecule type" value="Genomic_DNA"/>
</dbReference>
<evidence type="ECO:0000256" key="14">
    <source>
        <dbReference type="ARBA" id="ARBA00023065"/>
    </source>
</evidence>
<dbReference type="GO" id="GO:0016020">
    <property type="term" value="C:membrane"/>
    <property type="evidence" value="ECO:0007669"/>
    <property type="project" value="UniProtKB-SubCell"/>
</dbReference>
<evidence type="ECO:0000313" key="19">
    <source>
        <dbReference type="Proteomes" id="UP000663865"/>
    </source>
</evidence>
<evidence type="ECO:0000259" key="17">
    <source>
        <dbReference type="Pfam" id="PF00122"/>
    </source>
</evidence>
<comment type="caution">
    <text evidence="18">The sequence shown here is derived from an EMBL/GenBank/DDBJ whole genome shotgun (WGS) entry which is preliminary data.</text>
</comment>
<dbReference type="HAMAP" id="MF_00285">
    <property type="entry name" value="KdpB"/>
    <property type="match status" value="1"/>
</dbReference>
<keyword evidence="4" id="KW-0633">Potassium transport</keyword>
<evidence type="ECO:0000256" key="4">
    <source>
        <dbReference type="ARBA" id="ARBA00022538"/>
    </source>
</evidence>
<keyword evidence="14" id="KW-0406">Ion transport</keyword>
<dbReference type="SFLD" id="SFLDS00003">
    <property type="entry name" value="Haloacid_Dehalogenase"/>
    <property type="match status" value="1"/>
</dbReference>
<dbReference type="SUPFAM" id="SSF81665">
    <property type="entry name" value="Calcium ATPase, transmembrane domain M"/>
    <property type="match status" value="1"/>
</dbReference>
<evidence type="ECO:0000256" key="12">
    <source>
        <dbReference type="ARBA" id="ARBA00022967"/>
    </source>
</evidence>
<comment type="subcellular location">
    <subcellularLocation>
        <location evidence="1">Membrane</location>
    </subcellularLocation>
</comment>
<dbReference type="GO" id="GO:0016887">
    <property type="term" value="F:ATP hydrolysis activity"/>
    <property type="evidence" value="ECO:0007669"/>
    <property type="project" value="InterPro"/>
</dbReference>
<dbReference type="Pfam" id="PF02669">
    <property type="entry name" value="KdpC"/>
    <property type="match status" value="1"/>
</dbReference>
<keyword evidence="7" id="KW-0479">Metal-binding</keyword>
<dbReference type="NCBIfam" id="TIGR01497">
    <property type="entry name" value="kdpB"/>
    <property type="match status" value="1"/>
</dbReference>
<evidence type="ECO:0000256" key="10">
    <source>
        <dbReference type="ARBA" id="ARBA00022842"/>
    </source>
</evidence>
<dbReference type="InterPro" id="IPR044492">
    <property type="entry name" value="P_typ_ATPase_HD_dom"/>
</dbReference>
<keyword evidence="11" id="KW-0630">Potassium</keyword>
<dbReference type="Pfam" id="PF00702">
    <property type="entry name" value="Hydrolase"/>
    <property type="match status" value="1"/>
</dbReference>
<dbReference type="PROSITE" id="PS01229">
    <property type="entry name" value="COF_2"/>
    <property type="match status" value="1"/>
</dbReference>
<sequence>MLKNPVMFTVEIGTAVMLFVCLWILSGEGSQGSFAYNFTVFLVLFLTLLFANFAEAIAEARGKAQADSLRKTREETPAKLENGQTISSAQLKKGDIFVCEAGDIIATDGEIIEGLATIDESAITGESAPVIREAGGDKSSVTGGTKVLSDKIKVIVTSEPGESFLDKMIALVEGASRQKTPNEIALTILLAGFTLVFIIVTVTLAPFAKYANTPITISAFISLFVCLIPTTIGGLLSAIGIAGMDRALRANVITKSGKAVETAGDIDVLLLDKTGTITIGNRKATSFYPTKGISQEDFIKSAVLSSLADDTPEGKSIVELAGQDVANKLSIEGATLIKFTAETRTSGVVLKDGTNIRKGAQDAAKNISETAGNIYPQDTAQKVIDISSNGGTPLVVIKNNQVQGVIELQDIIKTGMKERFERLRKMGIKTVMVTGDNPLTAKFIAEKAGVDDFIAEAKPEDKMNYIKKEQAEGRLVAMMGDGTNDAPALAQANVGVAMNSGTQAAKEAGNMVDLDNDPTKLIEIVEIGKQLLMTRGTLTTFSIANDVAKYFAIIPALFITAIPALQAVFFSGVYTLSILGIAQLAPNQGKGEIVTVNGKNHHINVAQKFVENKYFWSRPSAVDYNASGSGGSNKGTNNPDYLAEVKIRIDTFLIKNPSVKRNEVPSELVTASGSGLDPNISVQGAKVQAKRIAASRKISEEKVLEVLQKNTEKPLLGMLGTEKINVLQLNIELDKLK</sequence>
<keyword evidence="3" id="KW-1003">Cell membrane</keyword>
<dbReference type="Gene3D" id="2.70.150.10">
    <property type="entry name" value="Calcium-transporting ATPase, cytoplasmic transduction domain A"/>
    <property type="match status" value="1"/>
</dbReference>
<keyword evidence="6 16" id="KW-0812">Transmembrane</keyword>
<evidence type="ECO:0000256" key="1">
    <source>
        <dbReference type="ARBA" id="ARBA00004370"/>
    </source>
</evidence>
<dbReference type="InterPro" id="IPR023299">
    <property type="entry name" value="ATPase_P-typ_cyto_dom_N"/>
</dbReference>
<evidence type="ECO:0000256" key="2">
    <source>
        <dbReference type="ARBA" id="ARBA00022448"/>
    </source>
</evidence>
<dbReference type="NCBIfam" id="TIGR01494">
    <property type="entry name" value="ATPase_P-type"/>
    <property type="match status" value="2"/>
</dbReference>
<organism evidence="18 19">
    <name type="scientific">Rotaria socialis</name>
    <dbReference type="NCBI Taxonomy" id="392032"/>
    <lineage>
        <taxon>Eukaryota</taxon>
        <taxon>Metazoa</taxon>
        <taxon>Spiralia</taxon>
        <taxon>Gnathifera</taxon>
        <taxon>Rotifera</taxon>
        <taxon>Eurotatoria</taxon>
        <taxon>Bdelloidea</taxon>
        <taxon>Philodinida</taxon>
        <taxon>Philodinidae</taxon>
        <taxon>Rotaria</taxon>
    </lineage>
</organism>
<feature type="transmembrane region" description="Helical" evidence="16">
    <location>
        <begin position="217"/>
        <end position="239"/>
    </location>
</feature>
<dbReference type="PROSITE" id="PS00154">
    <property type="entry name" value="ATPASE_E1_E2"/>
    <property type="match status" value="1"/>
</dbReference>
<evidence type="ECO:0000256" key="13">
    <source>
        <dbReference type="ARBA" id="ARBA00022989"/>
    </source>
</evidence>
<dbReference type="PANTHER" id="PTHR43743:SF1">
    <property type="entry name" value="POTASSIUM-TRANSPORTING ATPASE ATP-BINDING SUBUNIT"/>
    <property type="match status" value="1"/>
</dbReference>
<feature type="transmembrane region" description="Helical" evidence="16">
    <location>
        <begin position="550"/>
        <end position="574"/>
    </location>
</feature>
<dbReference type="InterPro" id="IPR036412">
    <property type="entry name" value="HAD-like_sf"/>
</dbReference>
<dbReference type="SFLD" id="SFLDG00002">
    <property type="entry name" value="C1.7:_P-type_atpase_like"/>
    <property type="match status" value="1"/>
</dbReference>
<evidence type="ECO:0000313" key="18">
    <source>
        <dbReference type="EMBL" id="CAF3564310.1"/>
    </source>
</evidence>
<dbReference type="InterPro" id="IPR059000">
    <property type="entry name" value="ATPase_P-type_domA"/>
</dbReference>
<keyword evidence="2" id="KW-0813">Transport</keyword>
<keyword evidence="10" id="KW-0460">Magnesium</keyword>
<proteinExistence type="inferred from homology"/>
<keyword evidence="13 16" id="KW-1133">Transmembrane helix</keyword>
<dbReference type="GO" id="GO:0046872">
    <property type="term" value="F:metal ion binding"/>
    <property type="evidence" value="ECO:0007669"/>
    <property type="project" value="UniProtKB-KW"/>
</dbReference>
<dbReference type="AlphaFoldDB" id="A0A818KYP1"/>
<dbReference type="InterPro" id="IPR023298">
    <property type="entry name" value="ATPase_P-typ_TM_dom_sf"/>
</dbReference>
<evidence type="ECO:0000256" key="6">
    <source>
        <dbReference type="ARBA" id="ARBA00022692"/>
    </source>
</evidence>
<feature type="domain" description="P-type ATPase A" evidence="17">
    <location>
        <begin position="82"/>
        <end position="173"/>
    </location>
</feature>
<dbReference type="Gene3D" id="3.40.50.1000">
    <property type="entry name" value="HAD superfamily/HAD-like"/>
    <property type="match status" value="1"/>
</dbReference>
<feature type="transmembrane region" description="Helical" evidence="16">
    <location>
        <begin position="7"/>
        <end position="26"/>
    </location>
</feature>
<dbReference type="InterPro" id="IPR008250">
    <property type="entry name" value="ATPase_P-typ_transduc_dom_A_sf"/>
</dbReference>
<dbReference type="InterPro" id="IPR003820">
    <property type="entry name" value="KdpC"/>
</dbReference>
<dbReference type="SFLD" id="SFLDF00027">
    <property type="entry name" value="p-type_atpase"/>
    <property type="match status" value="1"/>
</dbReference>
<keyword evidence="8" id="KW-0547">Nucleotide-binding</keyword>
<dbReference type="InterPro" id="IPR023214">
    <property type="entry name" value="HAD_sf"/>
</dbReference>
<keyword evidence="12" id="KW-1278">Translocase</keyword>
<evidence type="ECO:0000256" key="15">
    <source>
        <dbReference type="ARBA" id="ARBA00023136"/>
    </source>
</evidence>
<keyword evidence="5" id="KW-0597">Phosphoprotein</keyword>
<evidence type="ECO:0000256" key="3">
    <source>
        <dbReference type="ARBA" id="ARBA00022475"/>
    </source>
</evidence>
<dbReference type="GO" id="GO:0005524">
    <property type="term" value="F:ATP binding"/>
    <property type="evidence" value="ECO:0007669"/>
    <property type="project" value="UniProtKB-KW"/>
</dbReference>
<dbReference type="PANTHER" id="PTHR43743">
    <property type="entry name" value="POTASSIUM-TRANSPORTING ATPASE ATP-BINDING SUBUNIT"/>
    <property type="match status" value="1"/>
</dbReference>
<dbReference type="Proteomes" id="UP000663865">
    <property type="component" value="Unassembled WGS sequence"/>
</dbReference>
<evidence type="ECO:0000256" key="8">
    <source>
        <dbReference type="ARBA" id="ARBA00022741"/>
    </source>
</evidence>
<gene>
    <name evidence="18" type="ORF">KIK155_LOCUS19107</name>
</gene>
<feature type="transmembrane region" description="Helical" evidence="16">
    <location>
        <begin position="184"/>
        <end position="205"/>
    </location>
</feature>
<dbReference type="InterPro" id="IPR001757">
    <property type="entry name" value="P_typ_ATPase"/>
</dbReference>
<dbReference type="FunFam" id="2.70.150.10:FF:000033">
    <property type="entry name" value="Potassium-transporting ATPase ATP-binding subunit"/>
    <property type="match status" value="1"/>
</dbReference>
<dbReference type="GO" id="GO:0008556">
    <property type="term" value="F:P-type potassium transmembrane transporter activity"/>
    <property type="evidence" value="ECO:0007669"/>
    <property type="project" value="InterPro"/>
</dbReference>
<accession>A0A818KYP1</accession>
<dbReference type="InterPro" id="IPR018303">
    <property type="entry name" value="ATPase_P-typ_P_site"/>
</dbReference>
<dbReference type="SUPFAM" id="SSF81653">
    <property type="entry name" value="Calcium ATPase, transduction domain A"/>
    <property type="match status" value="1"/>
</dbReference>
<evidence type="ECO:0000256" key="9">
    <source>
        <dbReference type="ARBA" id="ARBA00022840"/>
    </source>
</evidence>
<dbReference type="InterPro" id="IPR006391">
    <property type="entry name" value="P-type_ATPase_bsu_IA"/>
</dbReference>
<evidence type="ECO:0000256" key="7">
    <source>
        <dbReference type="ARBA" id="ARBA00022723"/>
    </source>
</evidence>
<dbReference type="Gene3D" id="3.40.1110.10">
    <property type="entry name" value="Calcium-transporting ATPase, cytoplasmic domain N"/>
    <property type="match status" value="1"/>
</dbReference>
<keyword evidence="15 16" id="KW-0472">Membrane</keyword>